<dbReference type="InterPro" id="IPR013083">
    <property type="entry name" value="Znf_RING/FYVE/PHD"/>
</dbReference>
<dbReference type="SUPFAM" id="SSF57850">
    <property type="entry name" value="RING/U-box"/>
    <property type="match status" value="2"/>
</dbReference>
<dbReference type="Gene3D" id="3.30.40.10">
    <property type="entry name" value="Zinc/RING finger domain, C3HC4 (zinc finger)"/>
    <property type="match status" value="1"/>
</dbReference>
<feature type="domain" description="RING-type" evidence="12">
    <location>
        <begin position="302"/>
        <end position="500"/>
    </location>
</feature>
<comment type="caution">
    <text evidence="13">The sequence shown here is derived from an EMBL/GenBank/DDBJ whole genome shotgun (WGS) entry which is preliminary data.</text>
</comment>
<comment type="catalytic activity">
    <reaction evidence="1">
        <text>[E2 ubiquitin-conjugating enzyme]-S-ubiquitinyl-L-cysteine + [acceptor protein]-L-lysine = [E2 ubiquitin-conjugating enzyme]-L-cysteine + [acceptor protein]-N(6)-ubiquitinyl-L-lysine.</text>
        <dbReference type="EC" id="2.3.2.31"/>
    </reaction>
</comment>
<feature type="compositionally biased region" description="Basic residues" evidence="10">
    <location>
        <begin position="50"/>
        <end position="59"/>
    </location>
</feature>
<dbReference type="InterPro" id="IPR001841">
    <property type="entry name" value="Znf_RING"/>
</dbReference>
<evidence type="ECO:0000313" key="13">
    <source>
        <dbReference type="EMBL" id="KAG5964074.1"/>
    </source>
</evidence>
<evidence type="ECO:0000256" key="8">
    <source>
        <dbReference type="ARBA" id="ARBA00022833"/>
    </source>
</evidence>
<proteinExistence type="predicted"/>
<dbReference type="AlphaFoldDB" id="A0A9P7MQJ2"/>
<keyword evidence="5" id="KW-0677">Repeat</keyword>
<feature type="region of interest" description="Disordered" evidence="10">
    <location>
        <begin position="715"/>
        <end position="792"/>
    </location>
</feature>
<dbReference type="PROSITE" id="PS50089">
    <property type="entry name" value="ZF_RING_2"/>
    <property type="match status" value="1"/>
</dbReference>
<dbReference type="PANTHER" id="PTHR11685">
    <property type="entry name" value="RBR FAMILY RING FINGER AND IBR DOMAIN-CONTAINING"/>
    <property type="match status" value="1"/>
</dbReference>
<feature type="compositionally biased region" description="Basic and acidic residues" evidence="10">
    <location>
        <begin position="216"/>
        <end position="228"/>
    </location>
</feature>
<dbReference type="InterPro" id="IPR031127">
    <property type="entry name" value="E3_UB_ligase_RBR"/>
</dbReference>
<dbReference type="InterPro" id="IPR002867">
    <property type="entry name" value="IBR_dom"/>
</dbReference>
<dbReference type="CDD" id="cd20335">
    <property type="entry name" value="BRcat_RBR"/>
    <property type="match status" value="1"/>
</dbReference>
<evidence type="ECO:0000256" key="1">
    <source>
        <dbReference type="ARBA" id="ARBA00001798"/>
    </source>
</evidence>
<keyword evidence="7" id="KW-0833">Ubl conjugation pathway</keyword>
<feature type="compositionally biased region" description="Basic and acidic residues" evidence="10">
    <location>
        <begin position="243"/>
        <end position="254"/>
    </location>
</feature>
<protein>
    <recommendedName>
        <fullName evidence="2">RBR-type E3 ubiquitin transferase</fullName>
        <ecNumber evidence="2">2.3.2.31</ecNumber>
    </recommendedName>
</protein>
<feature type="region of interest" description="Disordered" evidence="10">
    <location>
        <begin position="149"/>
        <end position="274"/>
    </location>
</feature>
<dbReference type="CDD" id="cd22584">
    <property type="entry name" value="Rcat_RBR_unk"/>
    <property type="match status" value="1"/>
</dbReference>
<evidence type="ECO:0000256" key="5">
    <source>
        <dbReference type="ARBA" id="ARBA00022737"/>
    </source>
</evidence>
<evidence type="ECO:0000259" key="12">
    <source>
        <dbReference type="PROSITE" id="PS51873"/>
    </source>
</evidence>
<feature type="compositionally biased region" description="Basic residues" evidence="10">
    <location>
        <begin position="175"/>
        <end position="184"/>
    </location>
</feature>
<evidence type="ECO:0000313" key="14">
    <source>
        <dbReference type="Proteomes" id="UP000784919"/>
    </source>
</evidence>
<dbReference type="InterPro" id="IPR044066">
    <property type="entry name" value="TRIAD_supradom"/>
</dbReference>
<accession>A0A9P7MQJ2</accession>
<keyword evidence="6 9" id="KW-0863">Zinc-finger</keyword>
<keyword evidence="3" id="KW-0808">Transferase</keyword>
<dbReference type="Proteomes" id="UP000784919">
    <property type="component" value="Unassembled WGS sequence"/>
</dbReference>
<dbReference type="GO" id="GO:0008270">
    <property type="term" value="F:zinc ion binding"/>
    <property type="evidence" value="ECO:0007669"/>
    <property type="project" value="UniProtKB-KW"/>
</dbReference>
<dbReference type="PROSITE" id="PS51873">
    <property type="entry name" value="TRIAD"/>
    <property type="match status" value="1"/>
</dbReference>
<name>A0A9P7MQJ2_9HYPO</name>
<keyword evidence="8" id="KW-0862">Zinc</keyword>
<dbReference type="InterPro" id="IPR017907">
    <property type="entry name" value="Znf_RING_CS"/>
</dbReference>
<reference evidence="13" key="1">
    <citation type="journal article" date="2020" name="bioRxiv">
        <title>Whole genome comparisons of ergot fungi reveals the divergence and evolution of species within the genus Claviceps are the result of varying mechanisms driving genome evolution and host range expansion.</title>
        <authorList>
            <person name="Wyka S.A."/>
            <person name="Mondo S.J."/>
            <person name="Liu M."/>
            <person name="Dettman J."/>
            <person name="Nalam V."/>
            <person name="Broders K.D."/>
        </authorList>
    </citation>
    <scope>NUCLEOTIDE SEQUENCE</scope>
    <source>
        <strain evidence="13">CCC 1102</strain>
    </source>
</reference>
<sequence length="792" mass="88188">MGSVIGGPRRGRSTYYDDHSLHKTAEPEELAPDSLPYAGYGEVHDSPRRTTSRRPRRPSSSRTVAQRDYSASAMPPPVGATLTRASTVGCRRPSESHHLPRHRHSTRDASSAHGRANVSGHSRTYGDYDIDYDYGDGGDGDDHIEVIEAVEQKPRRHRGRRQLSRDEYMESSSGTRRHRRRKGAHANEDNESRRHYAASDGGYGVYASPKTPDPGAESRRIDVIEDSRPPVSSRRSLRHKHHTSAEDIHGDRPPPSRRMSSFRSSRSRAGSLASKSSSVISAMFGVSQGRQDSEKATGSSKKRAQCSTCLEDINPAKLSKLKCGHSMCRTCLRRVFNLSISDPQHMPPRCCQNHIPVKHVDRLFDHAFKRLWNRKFAESSTKNRIYCPSRKCGEWIRPANIRRENGRKVARCGRCSTKVCCLCNGRWHGSQACSSDAETAKLLAQAKEEGWKRCFKCRALVELKEGCNHMTCRCGAEFCMICGLKWKKCDCPWFNPENMHEGPSEDMLNVPIPAIRGDLGDIFHADGPPAPAELRGYPGPGFDYPTSLPLRHRPASYQAETHMRREQEVRDAEMARHLQYRTGGYHNGFETIGGVGEIHGIGNASAHYMNENYRRDAGDSRHYRAPPPVPAYSDAFHSRRRSGSRSGKISSSTTVPIYPLGMMHPTPPASAPAPRGGRPRPSRHQSLEPDTYRTLPYIPRLERFVSDGAYTSRGYDAKAELRSPPSSKDKRRRGRESRVPGGYDGAEDSVRAAKGSHLAGLSGTGSGKNRVSQWRTYVEPGIPDGESTIGHA</sequence>
<dbReference type="Pfam" id="PF01485">
    <property type="entry name" value="IBR"/>
    <property type="match status" value="2"/>
</dbReference>
<evidence type="ECO:0000256" key="3">
    <source>
        <dbReference type="ARBA" id="ARBA00022679"/>
    </source>
</evidence>
<dbReference type="SMART" id="SM00647">
    <property type="entry name" value="IBR"/>
    <property type="match status" value="2"/>
</dbReference>
<dbReference type="OrthoDB" id="9977870at2759"/>
<dbReference type="PROSITE" id="PS00518">
    <property type="entry name" value="ZF_RING_1"/>
    <property type="match status" value="1"/>
</dbReference>
<feature type="domain" description="RING-type" evidence="11">
    <location>
        <begin position="306"/>
        <end position="350"/>
    </location>
</feature>
<evidence type="ECO:0000256" key="2">
    <source>
        <dbReference type="ARBA" id="ARBA00012251"/>
    </source>
</evidence>
<feature type="compositionally biased region" description="Basic and acidic residues" evidence="10">
    <location>
        <begin position="15"/>
        <end position="26"/>
    </location>
</feature>
<keyword evidence="4" id="KW-0479">Metal-binding</keyword>
<evidence type="ECO:0000256" key="4">
    <source>
        <dbReference type="ARBA" id="ARBA00022723"/>
    </source>
</evidence>
<evidence type="ECO:0000256" key="9">
    <source>
        <dbReference type="PROSITE-ProRule" id="PRU00175"/>
    </source>
</evidence>
<feature type="compositionally biased region" description="Low complexity" evidence="10">
    <location>
        <begin position="257"/>
        <end position="274"/>
    </location>
</feature>
<feature type="compositionally biased region" description="Basic and acidic residues" evidence="10">
    <location>
        <begin position="185"/>
        <end position="194"/>
    </location>
</feature>
<dbReference type="EMBL" id="SRPS01000180">
    <property type="protein sequence ID" value="KAG5964074.1"/>
    <property type="molecule type" value="Genomic_DNA"/>
</dbReference>
<evidence type="ECO:0000256" key="10">
    <source>
        <dbReference type="SAM" id="MobiDB-lite"/>
    </source>
</evidence>
<dbReference type="Gene3D" id="1.20.120.1750">
    <property type="match status" value="1"/>
</dbReference>
<evidence type="ECO:0000256" key="7">
    <source>
        <dbReference type="ARBA" id="ARBA00022786"/>
    </source>
</evidence>
<feature type="region of interest" description="Disordered" evidence="10">
    <location>
        <begin position="1"/>
        <end position="125"/>
    </location>
</feature>
<organism evidence="13 14">
    <name type="scientific">Claviceps arundinis</name>
    <dbReference type="NCBI Taxonomy" id="1623583"/>
    <lineage>
        <taxon>Eukaryota</taxon>
        <taxon>Fungi</taxon>
        <taxon>Dikarya</taxon>
        <taxon>Ascomycota</taxon>
        <taxon>Pezizomycotina</taxon>
        <taxon>Sordariomycetes</taxon>
        <taxon>Hypocreomycetidae</taxon>
        <taxon>Hypocreales</taxon>
        <taxon>Clavicipitaceae</taxon>
        <taxon>Claviceps</taxon>
    </lineage>
</organism>
<dbReference type="GO" id="GO:0016567">
    <property type="term" value="P:protein ubiquitination"/>
    <property type="evidence" value="ECO:0007669"/>
    <property type="project" value="InterPro"/>
</dbReference>
<feature type="region of interest" description="Disordered" evidence="10">
    <location>
        <begin position="617"/>
        <end position="695"/>
    </location>
</feature>
<dbReference type="EC" id="2.3.2.31" evidence="2"/>
<evidence type="ECO:0000256" key="6">
    <source>
        <dbReference type="ARBA" id="ARBA00022771"/>
    </source>
</evidence>
<evidence type="ECO:0000259" key="11">
    <source>
        <dbReference type="PROSITE" id="PS50089"/>
    </source>
</evidence>
<dbReference type="GO" id="GO:0061630">
    <property type="term" value="F:ubiquitin protein ligase activity"/>
    <property type="evidence" value="ECO:0007669"/>
    <property type="project" value="UniProtKB-EC"/>
</dbReference>
<gene>
    <name evidence="13" type="ORF">E4U56_002473</name>
</gene>